<feature type="compositionally biased region" description="Polar residues" evidence="9">
    <location>
        <begin position="245"/>
        <end position="258"/>
    </location>
</feature>
<dbReference type="InterPro" id="IPR005257">
    <property type="entry name" value="Anth_synth_I_TrpE"/>
</dbReference>
<name>A0A4R6P1T1_9GAMM</name>
<dbReference type="Gene3D" id="3.60.120.10">
    <property type="entry name" value="Anthranilate synthase"/>
    <property type="match status" value="1"/>
</dbReference>
<feature type="domain" description="Chorismate-utilising enzyme C-terminal" evidence="10">
    <location>
        <begin position="259"/>
        <end position="519"/>
    </location>
</feature>
<evidence type="ECO:0000256" key="1">
    <source>
        <dbReference type="ARBA" id="ARBA00009562"/>
    </source>
</evidence>
<comment type="cofactor">
    <cofactor evidence="8">
        <name>Mg(2+)</name>
        <dbReference type="ChEBI" id="CHEBI:18420"/>
    </cofactor>
    <text evidence="8">Binds 1 Mg(2+) ion per subunit.</text>
</comment>
<dbReference type="InterPro" id="IPR019999">
    <property type="entry name" value="Anth_synth_I-like"/>
</dbReference>
<feature type="binding site" evidence="7">
    <location>
        <position position="47"/>
    </location>
    <ligand>
        <name>L-tryptophan</name>
        <dbReference type="ChEBI" id="CHEBI:57912"/>
    </ligand>
</feature>
<feature type="domain" description="Anthranilate synthase component I N-terminal" evidence="11">
    <location>
        <begin position="30"/>
        <end position="202"/>
    </location>
</feature>
<dbReference type="PIRSF" id="PIRSF001373">
    <property type="entry name" value="TrpE"/>
    <property type="match status" value="1"/>
</dbReference>
<feature type="binding site" evidence="8">
    <location>
        <position position="515"/>
    </location>
    <ligand>
        <name>Mg(2+)</name>
        <dbReference type="ChEBI" id="CHEBI:18420"/>
    </ligand>
</feature>
<dbReference type="GO" id="GO:0000162">
    <property type="term" value="P:L-tryptophan biosynthetic process"/>
    <property type="evidence" value="ECO:0007669"/>
    <property type="project" value="UniProtKB-UniPathway"/>
</dbReference>
<evidence type="ECO:0000256" key="8">
    <source>
        <dbReference type="PIRSR" id="PIRSR001373-2"/>
    </source>
</evidence>
<accession>A0A4R6P1T1</accession>
<organism evidence="12 13">
    <name type="scientific">Idiomarina aquatica</name>
    <dbReference type="NCBI Taxonomy" id="1327752"/>
    <lineage>
        <taxon>Bacteria</taxon>
        <taxon>Pseudomonadati</taxon>
        <taxon>Pseudomonadota</taxon>
        <taxon>Gammaproteobacteria</taxon>
        <taxon>Alteromonadales</taxon>
        <taxon>Idiomarinaceae</taxon>
        <taxon>Idiomarina</taxon>
    </lineage>
</organism>
<evidence type="ECO:0000313" key="13">
    <source>
        <dbReference type="Proteomes" id="UP000295531"/>
    </source>
</evidence>
<feature type="binding site" evidence="7">
    <location>
        <position position="486"/>
    </location>
    <ligand>
        <name>chorismate</name>
        <dbReference type="ChEBI" id="CHEBI:29748"/>
    </ligand>
</feature>
<evidence type="ECO:0000256" key="7">
    <source>
        <dbReference type="PIRSR" id="PIRSR001373-1"/>
    </source>
</evidence>
<comment type="catalytic activity">
    <reaction evidence="5 6">
        <text>chorismate + L-glutamine = anthranilate + pyruvate + L-glutamate + H(+)</text>
        <dbReference type="Rhea" id="RHEA:21732"/>
        <dbReference type="ChEBI" id="CHEBI:15361"/>
        <dbReference type="ChEBI" id="CHEBI:15378"/>
        <dbReference type="ChEBI" id="CHEBI:16567"/>
        <dbReference type="ChEBI" id="CHEBI:29748"/>
        <dbReference type="ChEBI" id="CHEBI:29985"/>
        <dbReference type="ChEBI" id="CHEBI:58359"/>
        <dbReference type="EC" id="4.1.3.27"/>
    </reaction>
</comment>
<dbReference type="Pfam" id="PF04715">
    <property type="entry name" value="Anth_synt_I_N"/>
    <property type="match status" value="1"/>
</dbReference>
<keyword evidence="6 7" id="KW-0028">Amino-acid biosynthesis</keyword>
<reference evidence="12 13" key="1">
    <citation type="submission" date="2019-03" db="EMBL/GenBank/DDBJ databases">
        <title>Freshwater and sediment microbial communities from various areas in North America, analyzing microbe dynamics in response to fracking.</title>
        <authorList>
            <person name="Lamendella R."/>
        </authorList>
    </citation>
    <scope>NUCLEOTIDE SEQUENCE [LARGE SCALE GENOMIC DNA]</scope>
    <source>
        <strain evidence="12 13">18_TX</strain>
    </source>
</reference>
<comment type="caution">
    <text evidence="12">The sequence shown here is derived from an EMBL/GenBank/DDBJ whole genome shotgun (WGS) entry which is preliminary data.</text>
</comment>
<evidence type="ECO:0000256" key="2">
    <source>
        <dbReference type="ARBA" id="ARBA00022723"/>
    </source>
</evidence>
<dbReference type="InterPro" id="IPR006805">
    <property type="entry name" value="Anth_synth_I_N"/>
</dbReference>
<dbReference type="UniPathway" id="UPA00035">
    <property type="reaction ID" value="UER00040"/>
</dbReference>
<dbReference type="InterPro" id="IPR005801">
    <property type="entry name" value="ADC_synthase"/>
</dbReference>
<dbReference type="Proteomes" id="UP000295531">
    <property type="component" value="Unassembled WGS sequence"/>
</dbReference>
<sequence length="536" mass="59031">MKTIDNSKLSNQGKVESIRVQIPYQADTDSVFRSLCRVDGRHLLLDSADIGTKRAVKSLLLIDSALTITCRGQQVTVQADSDNGRQLLDFLAANLPDSVNVVADTQSLNLTFTAPANNLTEDQRLKAVSNVEPLRILQQRLGKDNDEARQHPFAVFLGGVFGYDYVATYESLPEVPAGDNDCPDYVFYLAETLLVIDHEQHRSELLGSFFRGADEQSRYQQLTQRIGAIAAQCQMPVRTDASERPASQTTESVDATPSAQQFKQQVAQLKEHILDGDIFQVVPSRQFKLPCQNAVAAYQQLKVNNPSPYMFFMSHPDFCLFGASPESALKYEQQTNQVELYPIAGTRPRGRNPDGSINLDIDGRLELELRLDQKELSEHLMLVDLARNDLARICQPGSRYVADLLKVDRYSQVMHLVSRVVGQLRKDCDALHAYRACMNMGTLTGAPKVSAASLIRQVEQQGRGSYGGAVGYLAGNGDMDTCIVIRSAFVKNNQAIVQAGAGVVYDSDPDAEVAETENKAKAVILAIQQTQTAEVA</sequence>
<dbReference type="GO" id="GO:0046872">
    <property type="term" value="F:metal ion binding"/>
    <property type="evidence" value="ECO:0007669"/>
    <property type="project" value="UniProtKB-KW"/>
</dbReference>
<dbReference type="GO" id="GO:0004049">
    <property type="term" value="F:anthranilate synthase activity"/>
    <property type="evidence" value="ECO:0007669"/>
    <property type="project" value="UniProtKB-EC"/>
</dbReference>
<dbReference type="NCBIfam" id="TIGR00565">
    <property type="entry name" value="trpE_proteo"/>
    <property type="match status" value="1"/>
</dbReference>
<dbReference type="NCBIfam" id="NF010079">
    <property type="entry name" value="PRK13564.1"/>
    <property type="match status" value="1"/>
</dbReference>
<dbReference type="AlphaFoldDB" id="A0A4R6P1T1"/>
<keyword evidence="6 7" id="KW-0822">Tryptophan biosynthesis</keyword>
<dbReference type="SUPFAM" id="SSF56322">
    <property type="entry name" value="ADC synthase"/>
    <property type="match status" value="1"/>
</dbReference>
<feature type="binding site" evidence="7">
    <location>
        <begin position="345"/>
        <end position="346"/>
    </location>
    <ligand>
        <name>chorismate</name>
        <dbReference type="ChEBI" id="CHEBI:29748"/>
    </ligand>
</feature>
<keyword evidence="6" id="KW-0057">Aromatic amino acid biosynthesis</keyword>
<keyword evidence="13" id="KW-1185">Reference proteome</keyword>
<gene>
    <name evidence="12" type="ORF">DEU29_11255</name>
</gene>
<feature type="binding site" evidence="7">
    <location>
        <begin position="500"/>
        <end position="502"/>
    </location>
    <ligand>
        <name>chorismate</name>
        <dbReference type="ChEBI" id="CHEBI:29748"/>
    </ligand>
</feature>
<feature type="binding site" evidence="7">
    <location>
        <begin position="308"/>
        <end position="310"/>
    </location>
    <ligand>
        <name>L-tryptophan</name>
        <dbReference type="ChEBI" id="CHEBI:57912"/>
    </ligand>
</feature>
<comment type="similarity">
    <text evidence="1 6">Belongs to the anthranilate synthase component I family.</text>
</comment>
<evidence type="ECO:0000256" key="4">
    <source>
        <dbReference type="ARBA" id="ARBA00023239"/>
    </source>
</evidence>
<evidence type="ECO:0000259" key="11">
    <source>
        <dbReference type="Pfam" id="PF04715"/>
    </source>
</evidence>
<evidence type="ECO:0000256" key="3">
    <source>
        <dbReference type="ARBA" id="ARBA00022842"/>
    </source>
</evidence>
<evidence type="ECO:0000256" key="6">
    <source>
        <dbReference type="PIRNR" id="PIRNR001373"/>
    </source>
</evidence>
<keyword evidence="4 6" id="KW-0456">Lyase</keyword>
<feature type="region of interest" description="Disordered" evidence="9">
    <location>
        <begin position="239"/>
        <end position="258"/>
    </location>
</feature>
<feature type="binding site" evidence="7">
    <location>
        <position position="466"/>
    </location>
    <ligand>
        <name>chorismate</name>
        <dbReference type="ChEBI" id="CHEBI:29748"/>
    </ligand>
</feature>
<feature type="binding site" evidence="8">
    <location>
        <position position="378"/>
    </location>
    <ligand>
        <name>Mg(2+)</name>
        <dbReference type="ChEBI" id="CHEBI:18420"/>
    </ligand>
</feature>
<evidence type="ECO:0000256" key="5">
    <source>
        <dbReference type="ARBA" id="ARBA00047683"/>
    </source>
</evidence>
<dbReference type="PRINTS" id="PR00095">
    <property type="entry name" value="ANTSNTHASEI"/>
</dbReference>
<evidence type="ECO:0000259" key="10">
    <source>
        <dbReference type="Pfam" id="PF00425"/>
    </source>
</evidence>
<evidence type="ECO:0000313" key="12">
    <source>
        <dbReference type="EMBL" id="TDP31654.1"/>
    </source>
</evidence>
<keyword evidence="3 8" id="KW-0460">Magnesium</keyword>
<dbReference type="Pfam" id="PF00425">
    <property type="entry name" value="Chorismate_bind"/>
    <property type="match status" value="1"/>
</dbReference>
<keyword evidence="2 8" id="KW-0479">Metal-binding</keyword>
<dbReference type="EMBL" id="SNXI01000012">
    <property type="protein sequence ID" value="TDP31654.1"/>
    <property type="molecule type" value="Genomic_DNA"/>
</dbReference>
<dbReference type="PANTHER" id="PTHR11236">
    <property type="entry name" value="AMINOBENZOATE/ANTHRANILATE SYNTHASE"/>
    <property type="match status" value="1"/>
</dbReference>
<protein>
    <recommendedName>
        <fullName evidence="6">Anthranilate synthase component 1</fullName>
        <ecNumber evidence="6">4.1.3.27</ecNumber>
    </recommendedName>
</protein>
<proteinExistence type="inferred from homology"/>
<dbReference type="PANTHER" id="PTHR11236:SF49">
    <property type="entry name" value="ANTHRANILATE SYNTHASE COMPONENT 1"/>
    <property type="match status" value="1"/>
</dbReference>
<evidence type="ECO:0000256" key="9">
    <source>
        <dbReference type="SAM" id="MobiDB-lite"/>
    </source>
</evidence>
<dbReference type="InterPro" id="IPR015890">
    <property type="entry name" value="Chorismate_C"/>
</dbReference>
<dbReference type="EC" id="4.1.3.27" evidence="6"/>
<comment type="pathway">
    <text evidence="6">Amino-acid biosynthesis; L-tryptophan biosynthesis; L-tryptophan from chorismate: step 1/5.</text>
</comment>